<dbReference type="EMBL" id="CP065725">
    <property type="protein sequence ID" value="QPT39538.1"/>
    <property type="molecule type" value="Genomic_DNA"/>
</dbReference>
<dbReference type="Gene3D" id="2.60.40.10">
    <property type="entry name" value="Immunoglobulins"/>
    <property type="match status" value="1"/>
</dbReference>
<dbReference type="NCBIfam" id="TIGR01965">
    <property type="entry name" value="VCBS_repeat"/>
    <property type="match status" value="1"/>
</dbReference>
<evidence type="ECO:0000313" key="1">
    <source>
        <dbReference type="EMBL" id="QPT39538.1"/>
    </source>
</evidence>
<organism evidence="1 2">
    <name type="scientific">Oligella ureolytica</name>
    <dbReference type="NCBI Taxonomy" id="90244"/>
    <lineage>
        <taxon>Bacteria</taxon>
        <taxon>Pseudomonadati</taxon>
        <taxon>Pseudomonadota</taxon>
        <taxon>Betaproteobacteria</taxon>
        <taxon>Burkholderiales</taxon>
        <taxon>Alcaligenaceae</taxon>
        <taxon>Oligella</taxon>
    </lineage>
</organism>
<accession>A0A7T3EV19</accession>
<keyword evidence="2" id="KW-1185">Reference proteome</keyword>
<proteinExistence type="predicted"/>
<gene>
    <name evidence="1" type="ORF">I6G29_10335</name>
</gene>
<evidence type="ECO:0000313" key="2">
    <source>
        <dbReference type="Proteomes" id="UP000594903"/>
    </source>
</evidence>
<reference evidence="1 2" key="1">
    <citation type="submission" date="2020-12" db="EMBL/GenBank/DDBJ databases">
        <title>FDA dAtabase for Regulatory Grade micrObial Sequences (FDA-ARGOS): Supporting development and validation of Infectious Disease Dx tests.</title>
        <authorList>
            <person name="Sproer C."/>
            <person name="Gronow S."/>
            <person name="Severitt S."/>
            <person name="Schroder I."/>
            <person name="Tallon L."/>
            <person name="Sadzewicz L."/>
            <person name="Zhao X."/>
            <person name="Boylan J."/>
            <person name="Ott S."/>
            <person name="Bowen H."/>
            <person name="Vavikolanu K."/>
            <person name="Mehta A."/>
            <person name="Aluvathingal J."/>
            <person name="Nadendla S."/>
            <person name="Lowell S."/>
            <person name="Myers T."/>
            <person name="Yan Y."/>
            <person name="Sichtig H."/>
        </authorList>
    </citation>
    <scope>NUCLEOTIDE SEQUENCE [LARGE SCALE GENOMIC DNA]</scope>
    <source>
        <strain evidence="1 2">FDAARGOS_872</strain>
    </source>
</reference>
<dbReference type="RefSeq" id="WP_197933410.1">
    <property type="nucleotide sequence ID" value="NZ_CP065725.1"/>
</dbReference>
<dbReference type="Proteomes" id="UP000594903">
    <property type="component" value="Chromosome"/>
</dbReference>
<dbReference type="InterPro" id="IPR010221">
    <property type="entry name" value="VCBS_dom"/>
</dbReference>
<name>A0A7T3EV19_9BURK</name>
<sequence>MIDYGHLVLNADGSYTYTLDNTNPAVQALMQTNLR</sequence>
<protein>
    <submittedName>
        <fullName evidence="1">VCBS domain-containing protein</fullName>
    </submittedName>
</protein>
<dbReference type="InterPro" id="IPR013783">
    <property type="entry name" value="Ig-like_fold"/>
</dbReference>